<evidence type="ECO:0000313" key="1">
    <source>
        <dbReference type="EMBL" id="XDV68660.1"/>
    </source>
</evidence>
<name>A0AB39YF02_9ACTN</name>
<proteinExistence type="predicted"/>
<dbReference type="EMBL" id="CP165727">
    <property type="protein sequence ID" value="XDV68660.1"/>
    <property type="molecule type" value="Genomic_DNA"/>
</dbReference>
<organism evidence="1">
    <name type="scientific">Streptomyces sp. R33</name>
    <dbReference type="NCBI Taxonomy" id="3238629"/>
    <lineage>
        <taxon>Bacteria</taxon>
        <taxon>Bacillati</taxon>
        <taxon>Actinomycetota</taxon>
        <taxon>Actinomycetes</taxon>
        <taxon>Kitasatosporales</taxon>
        <taxon>Streptomycetaceae</taxon>
        <taxon>Streptomyces</taxon>
    </lineage>
</organism>
<reference evidence="1" key="1">
    <citation type="submission" date="2024-08" db="EMBL/GenBank/DDBJ databases">
        <authorList>
            <person name="Yu S.T."/>
        </authorList>
    </citation>
    <scope>NUCLEOTIDE SEQUENCE</scope>
    <source>
        <strain evidence="1">R33</strain>
    </source>
</reference>
<sequence>MGLVRGTPFDGRTLPWADPVTQDILSRITDTAHTLARWHTDGPAPDLDAARHTIQQALDIEESSEVLYRDLLHIEWAAGNQAAIRKTIARLQQMARTYEITLDSLTEDTISLVLSGRPTPTVSITTT</sequence>
<gene>
    <name evidence="1" type="ORF">AB5J51_40210</name>
</gene>
<evidence type="ECO:0008006" key="2">
    <source>
        <dbReference type="Google" id="ProtNLM"/>
    </source>
</evidence>
<protein>
    <recommendedName>
        <fullName evidence="2">Bacterial transcriptional activator domain-containing protein</fullName>
    </recommendedName>
</protein>
<dbReference type="InterPro" id="IPR011990">
    <property type="entry name" value="TPR-like_helical_dom_sf"/>
</dbReference>
<dbReference type="Gene3D" id="1.25.40.10">
    <property type="entry name" value="Tetratricopeptide repeat domain"/>
    <property type="match status" value="1"/>
</dbReference>
<accession>A0AB39YF02</accession>
<dbReference type="AlphaFoldDB" id="A0AB39YF02"/>
<dbReference type="RefSeq" id="WP_369780152.1">
    <property type="nucleotide sequence ID" value="NZ_CP165727.1"/>
</dbReference>